<reference evidence="6" key="1">
    <citation type="submission" date="2024-03" db="EMBL/GenBank/DDBJ databases">
        <title>WGS assembly of Saponaria officinalis var. Norfolk2.</title>
        <authorList>
            <person name="Jenkins J."/>
            <person name="Shu S."/>
            <person name="Grimwood J."/>
            <person name="Barry K."/>
            <person name="Goodstein D."/>
            <person name="Schmutz J."/>
            <person name="Leebens-Mack J."/>
            <person name="Osbourn A."/>
        </authorList>
    </citation>
    <scope>NUCLEOTIDE SEQUENCE [LARGE SCALE GENOMIC DNA]</scope>
    <source>
        <strain evidence="6">JIC</strain>
    </source>
</reference>
<comment type="subcellular location">
    <subcellularLocation>
        <location evidence="1">Nucleus</location>
    </subcellularLocation>
</comment>
<proteinExistence type="inferred from homology"/>
<name>A0AAW1KCW7_SAPOF</name>
<evidence type="ECO:0000256" key="2">
    <source>
        <dbReference type="ARBA" id="ARBA00006427"/>
    </source>
</evidence>
<feature type="compositionally biased region" description="Basic residues" evidence="4">
    <location>
        <begin position="1"/>
        <end position="11"/>
    </location>
</feature>
<dbReference type="EMBL" id="JBDFQZ010000006">
    <property type="protein sequence ID" value="KAK9715973.1"/>
    <property type="molecule type" value="Genomic_DNA"/>
</dbReference>
<gene>
    <name evidence="6" type="ORF">RND81_06G202800</name>
</gene>
<evidence type="ECO:0000256" key="1">
    <source>
        <dbReference type="ARBA" id="ARBA00004123"/>
    </source>
</evidence>
<evidence type="ECO:0000259" key="5">
    <source>
        <dbReference type="Pfam" id="PF12333"/>
    </source>
</evidence>
<dbReference type="PANTHER" id="PTHR16056">
    <property type="entry name" value="REGULATOR OF MICROTUBULE DYNAMICS PROTEIN"/>
    <property type="match status" value="1"/>
</dbReference>
<feature type="region of interest" description="Disordered" evidence="4">
    <location>
        <begin position="1"/>
        <end position="36"/>
    </location>
</feature>
<comment type="similarity">
    <text evidence="2">Belongs to the IPI1/TEX10 family.</text>
</comment>
<sequence length="869" mass="98818">MVRPKAQKKQQSRGVDFKKYKRKLGRKLPPPKNTTNTEIKSKAIILPEQSVASDKAGLALSKKGQSLKELLQQTSHHNVKIRRDALVGVREILLKDPTELKDHKLAIIEKLRERINDDDKVVRETLYQLFKSIILPGCKEENQGALISITMAYIFNAMTHLTLDVRLMAFKFFDLVIQNFPPAFFSYAEQVLENYMDILQKIHFHIEDKSKLKTALSGLLRCLSLLPSNKNGCQSSEQIMSETLVLHAFQIEVPNDPTEHVKIGGKLNDLLHLLVTCFNGLISVVHSQRVLDSHTFDCMLCVLQSIDLVVQNYVHRVSKFQTGLHSPMSFSAAKMSKQERDFPPFLDKLFVVFPIRPLDYLSEKDDQRYLIMNTIISQIYFTLRQQICPSLGLPDEFLNFVVDVLPKIRGVEPSNKALNEKHLVPLVPFIPRLIATVESYQKHALLQAFTTAFKNSYADSLMKMSCLKALEEMLASEEESLYSDSSELETIDYQKTWINETGLLLNIFGKGHPSKLHEVLIFLVRLGQIGLQNNDLVEEYDTLQDKFQTFFCICTDEGERCYGPFMELPEDCQFLSICCLSYFHFMKPDLLSSLALCCLSGSLKPSILTHIVGVVRSSYRNGHVDIADYISFCITLLSQSKIAPEELCTTLEKEAVSSSQKTFRYITNVILTSLIQMGDQSILLQMSESFLFDILSQNLPLENACAVMRILVALDSRPTKLSEESVVKLGNIVLIYMLNIALLFPDHEKEQREFRSSCTCRYYLVPCFHLLNRNIILVKHLLTKMSTQLTQDCPRKIKAAVCLFSMLSMDLKMQKVLSSCKPEVDDILQKLLTTQQSSMTANMNIEQRHMVGGYVESLRKMVGEISGPA</sequence>
<evidence type="ECO:0000256" key="3">
    <source>
        <dbReference type="ARBA" id="ARBA00023242"/>
    </source>
</evidence>
<keyword evidence="7" id="KW-1185">Reference proteome</keyword>
<dbReference type="PANTHER" id="PTHR16056:SF2">
    <property type="entry name" value="TESTIS-EXPRESSED PROTEIN 10"/>
    <property type="match status" value="1"/>
</dbReference>
<evidence type="ECO:0000313" key="6">
    <source>
        <dbReference type="EMBL" id="KAK9715973.1"/>
    </source>
</evidence>
<comment type="caution">
    <text evidence="6">The sequence shown here is derived from an EMBL/GenBank/DDBJ whole genome shotgun (WGS) entry which is preliminary data.</text>
</comment>
<accession>A0AAW1KCW7</accession>
<dbReference type="GO" id="GO:0005634">
    <property type="term" value="C:nucleus"/>
    <property type="evidence" value="ECO:0007669"/>
    <property type="project" value="UniProtKB-SubCell"/>
</dbReference>
<keyword evidence="3" id="KW-0539">Nucleus</keyword>
<dbReference type="Proteomes" id="UP001443914">
    <property type="component" value="Unassembled WGS sequence"/>
</dbReference>
<protein>
    <recommendedName>
        <fullName evidence="5">Pre-rRNA-processing protein Ipi1 N-terminal domain-containing protein</fullName>
    </recommendedName>
</protein>
<evidence type="ECO:0000256" key="4">
    <source>
        <dbReference type="SAM" id="MobiDB-lite"/>
    </source>
</evidence>
<dbReference type="InterPro" id="IPR011989">
    <property type="entry name" value="ARM-like"/>
</dbReference>
<dbReference type="InterPro" id="IPR024679">
    <property type="entry name" value="Ipi1_N"/>
</dbReference>
<dbReference type="AlphaFoldDB" id="A0AAW1KCW7"/>
<dbReference type="Pfam" id="PF12333">
    <property type="entry name" value="Ipi1_N"/>
    <property type="match status" value="1"/>
</dbReference>
<dbReference type="SUPFAM" id="SSF48371">
    <property type="entry name" value="ARM repeat"/>
    <property type="match status" value="1"/>
</dbReference>
<dbReference type="FunFam" id="1.25.10.10:FF:000348">
    <property type="entry name" value="uncharacterized protein LOC106763108 isoform X2"/>
    <property type="match status" value="1"/>
</dbReference>
<organism evidence="6 7">
    <name type="scientific">Saponaria officinalis</name>
    <name type="common">Common soapwort</name>
    <name type="synonym">Lychnis saponaria</name>
    <dbReference type="NCBI Taxonomy" id="3572"/>
    <lineage>
        <taxon>Eukaryota</taxon>
        <taxon>Viridiplantae</taxon>
        <taxon>Streptophyta</taxon>
        <taxon>Embryophyta</taxon>
        <taxon>Tracheophyta</taxon>
        <taxon>Spermatophyta</taxon>
        <taxon>Magnoliopsida</taxon>
        <taxon>eudicotyledons</taxon>
        <taxon>Gunneridae</taxon>
        <taxon>Pentapetalae</taxon>
        <taxon>Caryophyllales</taxon>
        <taxon>Caryophyllaceae</taxon>
        <taxon>Caryophylleae</taxon>
        <taxon>Saponaria</taxon>
    </lineage>
</organism>
<dbReference type="InterPro" id="IPR016024">
    <property type="entry name" value="ARM-type_fold"/>
</dbReference>
<dbReference type="Gene3D" id="1.25.10.10">
    <property type="entry name" value="Leucine-rich Repeat Variant"/>
    <property type="match status" value="1"/>
</dbReference>
<evidence type="ECO:0000313" key="7">
    <source>
        <dbReference type="Proteomes" id="UP001443914"/>
    </source>
</evidence>
<feature type="domain" description="Pre-rRNA-processing protein Ipi1 N-terminal" evidence="5">
    <location>
        <begin position="148"/>
        <end position="210"/>
    </location>
</feature>